<feature type="non-terminal residue" evidence="11">
    <location>
        <position position="171"/>
    </location>
</feature>
<dbReference type="InterPro" id="IPR054585">
    <property type="entry name" value="NDH2-like_C"/>
</dbReference>
<dbReference type="EC" id="1.6.5.9" evidence="2"/>
<evidence type="ECO:0000256" key="5">
    <source>
        <dbReference type="ARBA" id="ARBA00023002"/>
    </source>
</evidence>
<evidence type="ECO:0000256" key="6">
    <source>
        <dbReference type="ARBA" id="ARBA00023027"/>
    </source>
</evidence>
<dbReference type="HOGENOM" id="CLU_1566574_0_0_1"/>
<proteinExistence type="inferred from homology"/>
<dbReference type="InParanoid" id="A0A0C2WH87"/>
<evidence type="ECO:0000256" key="7">
    <source>
        <dbReference type="ARBA" id="ARBA00047599"/>
    </source>
</evidence>
<accession>A0A0C2WH87</accession>
<keyword evidence="12" id="KW-1185">Reference proteome</keyword>
<dbReference type="GO" id="GO:0050136">
    <property type="term" value="F:NADH dehydrogenase (quinone) (non-electrogenic) activity"/>
    <property type="evidence" value="ECO:0007669"/>
    <property type="project" value="UniProtKB-EC"/>
</dbReference>
<dbReference type="STRING" id="946122.A0A0C2WH87"/>
<organism evidence="11 12">
    <name type="scientific">Amanita muscaria (strain Koide BX008)</name>
    <dbReference type="NCBI Taxonomy" id="946122"/>
    <lineage>
        <taxon>Eukaryota</taxon>
        <taxon>Fungi</taxon>
        <taxon>Dikarya</taxon>
        <taxon>Basidiomycota</taxon>
        <taxon>Agaricomycotina</taxon>
        <taxon>Agaricomycetes</taxon>
        <taxon>Agaricomycetidae</taxon>
        <taxon>Agaricales</taxon>
        <taxon>Pluteineae</taxon>
        <taxon>Amanitaceae</taxon>
        <taxon>Amanita</taxon>
    </lineage>
</organism>
<keyword evidence="4" id="KW-0274">FAD</keyword>
<evidence type="ECO:0000259" key="10">
    <source>
        <dbReference type="Pfam" id="PF22366"/>
    </source>
</evidence>
<evidence type="ECO:0000256" key="4">
    <source>
        <dbReference type="ARBA" id="ARBA00022827"/>
    </source>
</evidence>
<dbReference type="GO" id="GO:0005739">
    <property type="term" value="C:mitochondrion"/>
    <property type="evidence" value="ECO:0007669"/>
    <property type="project" value="TreeGrafter"/>
</dbReference>
<name>A0A0C2WH87_AMAMK</name>
<protein>
    <recommendedName>
        <fullName evidence="2">NADH:ubiquinone reductase (non-electrogenic)</fullName>
        <ecNumber evidence="2">1.6.5.9</ecNumber>
    </recommendedName>
</protein>
<dbReference type="PANTHER" id="PTHR43706:SF47">
    <property type="entry name" value="EXTERNAL NADH-UBIQUINONE OXIDOREDUCTASE 1, MITOCHONDRIAL-RELATED"/>
    <property type="match status" value="1"/>
</dbReference>
<dbReference type="PANTHER" id="PTHR43706">
    <property type="entry name" value="NADH DEHYDROGENASE"/>
    <property type="match status" value="1"/>
</dbReference>
<feature type="region of interest" description="Disordered" evidence="9">
    <location>
        <begin position="48"/>
        <end position="72"/>
    </location>
</feature>
<evidence type="ECO:0000256" key="3">
    <source>
        <dbReference type="ARBA" id="ARBA00022630"/>
    </source>
</evidence>
<keyword evidence="6" id="KW-0520">NAD</keyword>
<gene>
    <name evidence="11" type="ORF">M378DRAFT_1042451</name>
</gene>
<keyword evidence="5" id="KW-0560">Oxidoreductase</keyword>
<keyword evidence="3" id="KW-0285">Flavoprotein</keyword>
<comment type="catalytic activity">
    <reaction evidence="8">
        <text>a ubiquinone + NADH + H(+) = a ubiquinol + NAD(+)</text>
        <dbReference type="Rhea" id="RHEA:23152"/>
        <dbReference type="Rhea" id="RHEA-COMP:9565"/>
        <dbReference type="Rhea" id="RHEA-COMP:9566"/>
        <dbReference type="ChEBI" id="CHEBI:15378"/>
        <dbReference type="ChEBI" id="CHEBI:16389"/>
        <dbReference type="ChEBI" id="CHEBI:17976"/>
        <dbReference type="ChEBI" id="CHEBI:57540"/>
        <dbReference type="ChEBI" id="CHEBI:57945"/>
    </reaction>
</comment>
<evidence type="ECO:0000256" key="9">
    <source>
        <dbReference type="SAM" id="MobiDB-lite"/>
    </source>
</evidence>
<feature type="non-terminal residue" evidence="11">
    <location>
        <position position="1"/>
    </location>
</feature>
<dbReference type="AlphaFoldDB" id="A0A0C2WH87"/>
<feature type="compositionally biased region" description="Basic residues" evidence="9">
    <location>
        <begin position="52"/>
        <end position="72"/>
    </location>
</feature>
<feature type="domain" description="External alternative NADH-ubiquinone oxidoreductase-like C-terminal" evidence="10">
    <location>
        <begin position="95"/>
        <end position="171"/>
    </location>
</feature>
<dbReference type="EMBL" id="KN818511">
    <property type="protein sequence ID" value="KIL55473.1"/>
    <property type="molecule type" value="Genomic_DNA"/>
</dbReference>
<reference evidence="11 12" key="1">
    <citation type="submission" date="2014-04" db="EMBL/GenBank/DDBJ databases">
        <title>Evolutionary Origins and Diversification of the Mycorrhizal Mutualists.</title>
        <authorList>
            <consortium name="DOE Joint Genome Institute"/>
            <consortium name="Mycorrhizal Genomics Consortium"/>
            <person name="Kohler A."/>
            <person name="Kuo A."/>
            <person name="Nagy L.G."/>
            <person name="Floudas D."/>
            <person name="Copeland A."/>
            <person name="Barry K.W."/>
            <person name="Cichocki N."/>
            <person name="Veneault-Fourrey C."/>
            <person name="LaButti K."/>
            <person name="Lindquist E.A."/>
            <person name="Lipzen A."/>
            <person name="Lundell T."/>
            <person name="Morin E."/>
            <person name="Murat C."/>
            <person name="Riley R."/>
            <person name="Ohm R."/>
            <person name="Sun H."/>
            <person name="Tunlid A."/>
            <person name="Henrissat B."/>
            <person name="Grigoriev I.V."/>
            <person name="Hibbett D.S."/>
            <person name="Martin F."/>
        </authorList>
    </citation>
    <scope>NUCLEOTIDE SEQUENCE [LARGE SCALE GENOMIC DNA]</scope>
    <source>
        <strain evidence="11 12">Koide BX008</strain>
    </source>
</reference>
<dbReference type="InterPro" id="IPR045024">
    <property type="entry name" value="NDH-2"/>
</dbReference>
<dbReference type="OrthoDB" id="3244603at2759"/>
<dbReference type="Pfam" id="PF22366">
    <property type="entry name" value="NDH2_C"/>
    <property type="match status" value="1"/>
</dbReference>
<evidence type="ECO:0000256" key="2">
    <source>
        <dbReference type="ARBA" id="ARBA00012637"/>
    </source>
</evidence>
<comment type="catalytic activity">
    <reaction evidence="7">
        <text>a quinone + NADH + H(+) = a quinol + NAD(+)</text>
        <dbReference type="Rhea" id="RHEA:46160"/>
        <dbReference type="ChEBI" id="CHEBI:15378"/>
        <dbReference type="ChEBI" id="CHEBI:24646"/>
        <dbReference type="ChEBI" id="CHEBI:57540"/>
        <dbReference type="ChEBI" id="CHEBI:57945"/>
        <dbReference type="ChEBI" id="CHEBI:132124"/>
        <dbReference type="EC" id="1.6.5.9"/>
    </reaction>
</comment>
<dbReference type="Proteomes" id="UP000054549">
    <property type="component" value="Unassembled WGS sequence"/>
</dbReference>
<comment type="similarity">
    <text evidence="1">Belongs to the NADH dehydrogenase family.</text>
</comment>
<dbReference type="Gene3D" id="3.50.50.100">
    <property type="match status" value="1"/>
</dbReference>
<evidence type="ECO:0000313" key="11">
    <source>
        <dbReference type="EMBL" id="KIL55473.1"/>
    </source>
</evidence>
<evidence type="ECO:0000313" key="12">
    <source>
        <dbReference type="Proteomes" id="UP000054549"/>
    </source>
</evidence>
<evidence type="ECO:0000256" key="8">
    <source>
        <dbReference type="ARBA" id="ARBA00049010"/>
    </source>
</evidence>
<sequence>DFLHMKGAENSIFAIGDCTATSYAPTAQVASQQVPTLHDSLVTWQRGTACKRPSKASKSKKPSHNRGRKGKSCWRDCSSSETAHQVKLRPFHYSHQGSLAYQIGNAIADLPFMNGNMSGLTAFPITGADCASLGRVATYLFCRSAYLSMLFLLRNRMLIATDRLKVKLFGR</sequence>
<evidence type="ECO:0000256" key="1">
    <source>
        <dbReference type="ARBA" id="ARBA00005272"/>
    </source>
</evidence>